<evidence type="ECO:0000256" key="1">
    <source>
        <dbReference type="SAM" id="MobiDB-lite"/>
    </source>
</evidence>
<dbReference type="EMBL" id="CM029041">
    <property type="protein sequence ID" value="KAG2629328.1"/>
    <property type="molecule type" value="Genomic_DNA"/>
</dbReference>
<protein>
    <submittedName>
        <fullName evidence="2">Uncharacterized protein</fullName>
    </submittedName>
</protein>
<organism evidence="2 3">
    <name type="scientific">Panicum virgatum</name>
    <name type="common">Blackwell switchgrass</name>
    <dbReference type="NCBI Taxonomy" id="38727"/>
    <lineage>
        <taxon>Eukaryota</taxon>
        <taxon>Viridiplantae</taxon>
        <taxon>Streptophyta</taxon>
        <taxon>Embryophyta</taxon>
        <taxon>Tracheophyta</taxon>
        <taxon>Spermatophyta</taxon>
        <taxon>Magnoliopsida</taxon>
        <taxon>Liliopsida</taxon>
        <taxon>Poales</taxon>
        <taxon>Poaceae</taxon>
        <taxon>PACMAD clade</taxon>
        <taxon>Panicoideae</taxon>
        <taxon>Panicodae</taxon>
        <taxon>Paniceae</taxon>
        <taxon>Panicinae</taxon>
        <taxon>Panicum</taxon>
        <taxon>Panicum sect. Hiantes</taxon>
    </lineage>
</organism>
<evidence type="ECO:0000313" key="3">
    <source>
        <dbReference type="Proteomes" id="UP000823388"/>
    </source>
</evidence>
<feature type="compositionally biased region" description="Low complexity" evidence="1">
    <location>
        <begin position="49"/>
        <end position="65"/>
    </location>
</feature>
<dbReference type="AlphaFoldDB" id="A0A8T0V4D3"/>
<proteinExistence type="predicted"/>
<dbReference type="Proteomes" id="UP000823388">
    <property type="component" value="Chromosome 3K"/>
</dbReference>
<keyword evidence="3" id="KW-1185">Reference proteome</keyword>
<sequence length="176" mass="17631">MSLILKRFSLIPLSHPLTPLSCPHPHPRPLTTFLSHAPSPSSPRSGAVGQQVRSSSAGAAAAHGGAEQRRRGQGSSGGARKGGAAASRPGSSRGATMAHGGPEQWHRGQVAATARGGVERGAAAPWPGSSGARWDGVALVHGGLSGRVAAGQSNGKRGVAASWLGSSGARSRGPYF</sequence>
<gene>
    <name evidence="2" type="ORF">PVAP13_3KG425601</name>
</gene>
<accession>A0A8T0V4D3</accession>
<feature type="compositionally biased region" description="Polar residues" evidence="1">
    <location>
        <begin position="32"/>
        <end position="44"/>
    </location>
</feature>
<evidence type="ECO:0000313" key="2">
    <source>
        <dbReference type="EMBL" id="KAG2629328.1"/>
    </source>
</evidence>
<reference evidence="2" key="1">
    <citation type="submission" date="2020-05" db="EMBL/GenBank/DDBJ databases">
        <title>WGS assembly of Panicum virgatum.</title>
        <authorList>
            <person name="Lovell J.T."/>
            <person name="Jenkins J."/>
            <person name="Shu S."/>
            <person name="Juenger T.E."/>
            <person name="Schmutz J."/>
        </authorList>
    </citation>
    <scope>NUCLEOTIDE SEQUENCE</scope>
    <source>
        <strain evidence="2">AP13</strain>
    </source>
</reference>
<feature type="region of interest" description="Disordered" evidence="1">
    <location>
        <begin position="151"/>
        <end position="176"/>
    </location>
</feature>
<feature type="region of interest" description="Disordered" evidence="1">
    <location>
        <begin position="28"/>
        <end position="115"/>
    </location>
</feature>
<feature type="compositionally biased region" description="Low complexity" evidence="1">
    <location>
        <begin position="82"/>
        <end position="95"/>
    </location>
</feature>
<name>A0A8T0V4D3_PANVG</name>
<comment type="caution">
    <text evidence="2">The sequence shown here is derived from an EMBL/GenBank/DDBJ whole genome shotgun (WGS) entry which is preliminary data.</text>
</comment>